<keyword evidence="4" id="KW-0648">Protein biosynthesis</keyword>
<keyword evidence="3" id="KW-0963">Cytoplasm</keyword>
<dbReference type="InterPro" id="IPR024049">
    <property type="entry name" value="eRF1_1_sf"/>
</dbReference>
<evidence type="ECO:0000313" key="7">
    <source>
        <dbReference type="Proteomes" id="UP000789831"/>
    </source>
</evidence>
<dbReference type="InterPro" id="IPR029064">
    <property type="entry name" value="Ribosomal_eL30-like_sf"/>
</dbReference>
<dbReference type="PANTHER" id="PTHR10113">
    <property type="entry name" value="PEPTIDE CHAIN RELEASE FACTOR SUBUNIT 1"/>
    <property type="match status" value="1"/>
</dbReference>
<sequence length="487" mass="54186">MSQAGAQTIDTTDRNVEIWKVKKLIKSLEAARGNGTSMISLIIPPKDQIPRVSKMLADEYGTASNIKSRVNRLSVLAAITSTQQRLKLYNKGKYSLSFISIILMTKLNTYNNAKIIVPPNGLVVYCGTIVTDEGKEKKVNIDFEPFKPVNTSLYLCDNKFHTEALSELLESDNKFGFIVMDGNGALFGTLSGNTREVVHKFAVDLPKKHGRGGQSALRFARLREEKRHNYVRKVAELAVQFFITNDKVNVTGLILAGSADFKTELSQSDMFDGRLQNKILKLVDVSYGGENGFNQAIELASESLANVKFIQEKKLISKYFDEISQDTGKFCFGVDDTLKGLELGAVETLIVWENLDITRYVLKNSIGADQVVHMTKEQGKDRSLFMDKDTSTEMEVVDKMPLLEWFAEHYKDFGATLEFVTNRSQEGSQFVKGFGGIGGLLRYKVDFEQLTYDSGDDGFYSAMDTGREGMAVGPTSKGVLSIKFGEV</sequence>
<protein>
    <submittedName>
        <fullName evidence="6">10725_t:CDS:1</fullName>
    </submittedName>
</protein>
<dbReference type="GO" id="GO:0003747">
    <property type="term" value="F:translation release factor activity"/>
    <property type="evidence" value="ECO:0007669"/>
    <property type="project" value="InterPro"/>
</dbReference>
<dbReference type="InterPro" id="IPR042226">
    <property type="entry name" value="eFR1_2_sf"/>
</dbReference>
<evidence type="ECO:0000256" key="2">
    <source>
        <dbReference type="ARBA" id="ARBA00005326"/>
    </source>
</evidence>
<dbReference type="SUPFAM" id="SSF55315">
    <property type="entry name" value="L30e-like"/>
    <property type="match status" value="1"/>
</dbReference>
<dbReference type="InterPro" id="IPR005141">
    <property type="entry name" value="eRF1_2"/>
</dbReference>
<keyword evidence="7" id="KW-1185">Reference proteome</keyword>
<organism evidence="6 7">
    <name type="scientific">Ambispora gerdemannii</name>
    <dbReference type="NCBI Taxonomy" id="144530"/>
    <lineage>
        <taxon>Eukaryota</taxon>
        <taxon>Fungi</taxon>
        <taxon>Fungi incertae sedis</taxon>
        <taxon>Mucoromycota</taxon>
        <taxon>Glomeromycotina</taxon>
        <taxon>Glomeromycetes</taxon>
        <taxon>Archaeosporales</taxon>
        <taxon>Ambisporaceae</taxon>
        <taxon>Ambispora</taxon>
    </lineage>
</organism>
<evidence type="ECO:0000256" key="4">
    <source>
        <dbReference type="ARBA" id="ARBA00022917"/>
    </source>
</evidence>
<dbReference type="OrthoDB" id="10254527at2759"/>
<dbReference type="SUPFAM" id="SSF55481">
    <property type="entry name" value="N-terminal domain of eukaryotic peptide chain release factor subunit 1, ERF1"/>
    <property type="match status" value="1"/>
</dbReference>
<reference evidence="6" key="1">
    <citation type="submission" date="2021-06" db="EMBL/GenBank/DDBJ databases">
        <authorList>
            <person name="Kallberg Y."/>
            <person name="Tangrot J."/>
            <person name="Rosling A."/>
        </authorList>
    </citation>
    <scope>NUCLEOTIDE SEQUENCE</scope>
    <source>
        <strain evidence="6">MT106</strain>
    </source>
</reference>
<evidence type="ECO:0000256" key="3">
    <source>
        <dbReference type="ARBA" id="ARBA00022490"/>
    </source>
</evidence>
<comment type="subcellular location">
    <subcellularLocation>
        <location evidence="1">Cytoplasm</location>
    </subcellularLocation>
</comment>
<dbReference type="Proteomes" id="UP000789831">
    <property type="component" value="Unassembled WGS sequence"/>
</dbReference>
<dbReference type="Gene3D" id="3.30.1330.30">
    <property type="match status" value="1"/>
</dbReference>
<evidence type="ECO:0000259" key="5">
    <source>
        <dbReference type="SMART" id="SM01194"/>
    </source>
</evidence>
<comment type="caution">
    <text evidence="6">The sequence shown here is derived from an EMBL/GenBank/DDBJ whole genome shotgun (WGS) entry which is preliminary data.</text>
</comment>
<dbReference type="InterPro" id="IPR004403">
    <property type="entry name" value="Peptide_chain-rel_eRF1/aRF1"/>
</dbReference>
<dbReference type="SMART" id="SM01194">
    <property type="entry name" value="eRF1_1"/>
    <property type="match status" value="1"/>
</dbReference>
<dbReference type="NCBIfam" id="TIGR03676">
    <property type="entry name" value="aRF1_eRF1"/>
    <property type="match status" value="1"/>
</dbReference>
<dbReference type="InterPro" id="IPR005142">
    <property type="entry name" value="eRF1_3"/>
</dbReference>
<dbReference type="GO" id="GO:0018444">
    <property type="term" value="C:translation release factor complex"/>
    <property type="evidence" value="ECO:0007669"/>
    <property type="project" value="UniProtKB-ARBA"/>
</dbReference>
<accession>A0A9N8UZI4</accession>
<comment type="similarity">
    <text evidence="2">Belongs to the eukaryotic release factor 1 family.</text>
</comment>
<dbReference type="EMBL" id="CAJVPL010000014">
    <property type="protein sequence ID" value="CAG8434059.1"/>
    <property type="molecule type" value="Genomic_DNA"/>
</dbReference>
<dbReference type="Pfam" id="PF03465">
    <property type="entry name" value="eRF1_3"/>
    <property type="match status" value="1"/>
</dbReference>
<dbReference type="Gene3D" id="3.30.960.10">
    <property type="entry name" value="eRF1 domain 1"/>
    <property type="match status" value="2"/>
</dbReference>
<dbReference type="Gene3D" id="3.30.420.60">
    <property type="entry name" value="eRF1 domain 2"/>
    <property type="match status" value="1"/>
</dbReference>
<dbReference type="Pfam" id="PF03463">
    <property type="entry name" value="eRF1_1"/>
    <property type="match status" value="2"/>
</dbReference>
<evidence type="ECO:0000313" key="6">
    <source>
        <dbReference type="EMBL" id="CAG8434059.1"/>
    </source>
</evidence>
<proteinExistence type="inferred from homology"/>
<dbReference type="SUPFAM" id="SSF53137">
    <property type="entry name" value="Translational machinery components"/>
    <property type="match status" value="1"/>
</dbReference>
<dbReference type="InterPro" id="IPR005140">
    <property type="entry name" value="eRF1_Pelota-like_N"/>
</dbReference>
<dbReference type="AlphaFoldDB" id="A0A9N8UZI4"/>
<dbReference type="FunFam" id="3.30.1330.30:FF:000006">
    <property type="entry name" value="Peptide chain release factor subunit 1"/>
    <property type="match status" value="1"/>
</dbReference>
<evidence type="ECO:0000256" key="1">
    <source>
        <dbReference type="ARBA" id="ARBA00004496"/>
    </source>
</evidence>
<feature type="domain" description="eRF1/Pelota-like N-terminal" evidence="5">
    <location>
        <begin position="11"/>
        <end position="170"/>
    </location>
</feature>
<name>A0A9N8UZI4_9GLOM</name>
<dbReference type="Pfam" id="PF03464">
    <property type="entry name" value="eRF1_2"/>
    <property type="match status" value="1"/>
</dbReference>
<dbReference type="FunFam" id="3.30.420.60:FF:000001">
    <property type="entry name" value="Eukaryotic peptide chain release factor subunit 1"/>
    <property type="match status" value="1"/>
</dbReference>
<gene>
    <name evidence="6" type="ORF">AGERDE_LOCUS299</name>
</gene>